<evidence type="ECO:0000313" key="1">
    <source>
        <dbReference type="EMBL" id="KAK4041089.1"/>
    </source>
</evidence>
<organism evidence="1 2">
    <name type="scientific">Parachaetomium inaequale</name>
    <dbReference type="NCBI Taxonomy" id="2588326"/>
    <lineage>
        <taxon>Eukaryota</taxon>
        <taxon>Fungi</taxon>
        <taxon>Dikarya</taxon>
        <taxon>Ascomycota</taxon>
        <taxon>Pezizomycotina</taxon>
        <taxon>Sordariomycetes</taxon>
        <taxon>Sordariomycetidae</taxon>
        <taxon>Sordariales</taxon>
        <taxon>Chaetomiaceae</taxon>
        <taxon>Parachaetomium</taxon>
    </lineage>
</organism>
<proteinExistence type="predicted"/>
<dbReference type="EMBL" id="MU854363">
    <property type="protein sequence ID" value="KAK4041089.1"/>
    <property type="molecule type" value="Genomic_DNA"/>
</dbReference>
<reference evidence="2" key="1">
    <citation type="journal article" date="2023" name="Mol. Phylogenet. Evol.">
        <title>Genome-scale phylogeny and comparative genomics of the fungal order Sordariales.</title>
        <authorList>
            <person name="Hensen N."/>
            <person name="Bonometti L."/>
            <person name="Westerberg I."/>
            <person name="Brannstrom I.O."/>
            <person name="Guillou S."/>
            <person name="Cros-Aarteil S."/>
            <person name="Calhoun S."/>
            <person name="Haridas S."/>
            <person name="Kuo A."/>
            <person name="Mondo S."/>
            <person name="Pangilinan J."/>
            <person name="Riley R."/>
            <person name="LaButti K."/>
            <person name="Andreopoulos B."/>
            <person name="Lipzen A."/>
            <person name="Chen C."/>
            <person name="Yan M."/>
            <person name="Daum C."/>
            <person name="Ng V."/>
            <person name="Clum A."/>
            <person name="Steindorff A."/>
            <person name="Ohm R.A."/>
            <person name="Martin F."/>
            <person name="Silar P."/>
            <person name="Natvig D.O."/>
            <person name="Lalanne C."/>
            <person name="Gautier V."/>
            <person name="Ament-Velasquez S.L."/>
            <person name="Kruys A."/>
            <person name="Hutchinson M.I."/>
            <person name="Powell A.J."/>
            <person name="Barry K."/>
            <person name="Miller A.N."/>
            <person name="Grigoriev I.V."/>
            <person name="Debuchy R."/>
            <person name="Gladieux P."/>
            <person name="Hiltunen Thoren M."/>
            <person name="Johannesson H."/>
        </authorList>
    </citation>
    <scope>NUCLEOTIDE SEQUENCE [LARGE SCALE GENOMIC DNA]</scope>
    <source>
        <strain evidence="2">CBS 284.82</strain>
    </source>
</reference>
<keyword evidence="2" id="KW-1185">Reference proteome</keyword>
<dbReference type="AlphaFoldDB" id="A0AAN6SS44"/>
<accession>A0AAN6SS44</accession>
<sequence>MRNCTAHDALDRLWLARLWRRKPWTGPPVPPLDLREDSPAISTFLRCAARCGLPRLTTLPLELVEIIQPLSKPHFFWRYVAAIDLAARLSAGPSRPLQSVPLATVISWERGCAPVCGEERGDDSRPIIRLTVDCEGLRKIERLPGRPSYDPRRFDDVAFVVEEQRYFAAAVAHFKNGLLHLAIALMDHSLQVWATPAPPDLVKCLVRPERPAACMRLHTINLAEASGITFLMDPKSQPMEIHTHSKSTPCAKATFDRLDRRQWPWVWIYVPLPRRDPLTHFGCFIADADDYGSSDVPRFLMRTRLAGDTMVGLHCWGADGTGRFIVSDARPTTLIYATGLAPPISDIWPYSNSESRAAQTLSLVNARGYPRSEEFSSRHWYFSSAPLGDVGEIQIFFEDDGIHCRGLLLEYASGARKALGQCRLLVDRSKTYTSPSYIGFANVKGPPSAREPEGRPLVMVSFEDVPEDDGAWSRYAMVGTLRFWFAPLWSRLEIQEGFELRAS</sequence>
<comment type="caution">
    <text evidence="1">The sequence shown here is derived from an EMBL/GenBank/DDBJ whole genome shotgun (WGS) entry which is preliminary data.</text>
</comment>
<protein>
    <submittedName>
        <fullName evidence="1">Uncharacterized protein</fullName>
    </submittedName>
</protein>
<dbReference type="Proteomes" id="UP001303115">
    <property type="component" value="Unassembled WGS sequence"/>
</dbReference>
<name>A0AAN6SS44_9PEZI</name>
<gene>
    <name evidence="1" type="ORF">C8A01DRAFT_34823</name>
</gene>
<evidence type="ECO:0000313" key="2">
    <source>
        <dbReference type="Proteomes" id="UP001303115"/>
    </source>
</evidence>